<reference evidence="1 2" key="1">
    <citation type="submission" date="2019-03" db="EMBL/GenBank/DDBJ databases">
        <title>Genomic Encyclopedia of Type Strains, Phase III (KMG-III): the genomes of soil and plant-associated and newly described type strains.</title>
        <authorList>
            <person name="Whitman W."/>
        </authorList>
    </citation>
    <scope>NUCLEOTIDE SEQUENCE [LARGE SCALE GENOMIC DNA]</scope>
    <source>
        <strain evidence="1 2">CGMCC 1.7002</strain>
    </source>
</reference>
<sequence>MNNGMDWLATIGYLEEMHTWERVDKASLADAIKFCKILQEFGVESAPFTRPEYDDGTILFYWTDKLRSVQLGLDGGGKYSFYGELGQVKREGDGLSIDDPIPESLQIVLPVMRPSQMHYKKDWTSGIGSDTTTQIT</sequence>
<accession>A0A4R6VKH9</accession>
<dbReference type="AlphaFoldDB" id="A0A4R6VKH9"/>
<comment type="caution">
    <text evidence="1">The sequence shown here is derived from an EMBL/GenBank/DDBJ whole genome shotgun (WGS) entry which is preliminary data.</text>
</comment>
<dbReference type="EMBL" id="SNYR01000002">
    <property type="protein sequence ID" value="TDQ63587.1"/>
    <property type="molecule type" value="Genomic_DNA"/>
</dbReference>
<proteinExistence type="predicted"/>
<evidence type="ECO:0000313" key="1">
    <source>
        <dbReference type="EMBL" id="TDQ63587.1"/>
    </source>
</evidence>
<protein>
    <submittedName>
        <fullName evidence="1">Uncharacterized protein</fullName>
    </submittedName>
</protein>
<name>A0A4R6VKH9_9HYPH</name>
<keyword evidence="2" id="KW-1185">Reference proteome</keyword>
<dbReference type="Proteomes" id="UP000295391">
    <property type="component" value="Unassembled WGS sequence"/>
</dbReference>
<evidence type="ECO:0000313" key="2">
    <source>
        <dbReference type="Proteomes" id="UP000295391"/>
    </source>
</evidence>
<gene>
    <name evidence="1" type="ORF">ATL17_1594</name>
</gene>
<organism evidence="1 2">
    <name type="scientific">Maritalea mobilis</name>
    <dbReference type="NCBI Taxonomy" id="483324"/>
    <lineage>
        <taxon>Bacteria</taxon>
        <taxon>Pseudomonadati</taxon>
        <taxon>Pseudomonadota</taxon>
        <taxon>Alphaproteobacteria</taxon>
        <taxon>Hyphomicrobiales</taxon>
        <taxon>Devosiaceae</taxon>
        <taxon>Maritalea</taxon>
    </lineage>
</organism>